<dbReference type="Proteomes" id="UP001628164">
    <property type="component" value="Unassembled WGS sequence"/>
</dbReference>
<keyword evidence="2" id="KW-1185">Reference proteome</keyword>
<name>A0ABQ6PF93_9GAMM</name>
<evidence type="ECO:0000313" key="2">
    <source>
        <dbReference type="Proteomes" id="UP001628164"/>
    </source>
</evidence>
<accession>A0ABQ6PF93</accession>
<evidence type="ECO:0000313" key="1">
    <source>
        <dbReference type="EMBL" id="GMN89610.1"/>
    </source>
</evidence>
<organism evidence="1 2">
    <name type="scientific">Francisella sciaenopsi</name>
    <dbReference type="NCBI Taxonomy" id="3055034"/>
    <lineage>
        <taxon>Bacteria</taxon>
        <taxon>Pseudomonadati</taxon>
        <taxon>Pseudomonadota</taxon>
        <taxon>Gammaproteobacteria</taxon>
        <taxon>Thiotrichales</taxon>
        <taxon>Francisellaceae</taxon>
        <taxon>Francisella</taxon>
    </lineage>
</organism>
<sequence>MEGTIAVMSDEMTPIATAAISSSFIENLFIKIPIINMANHIATLINVNAKPILLLLKYSDRGFMTAPVTSTTLAV</sequence>
<dbReference type="EMBL" id="BTHG01000004">
    <property type="protein sequence ID" value="GMN89610.1"/>
    <property type="molecule type" value="Genomic_DNA"/>
</dbReference>
<gene>
    <name evidence="1" type="ORF">fsci_10960</name>
</gene>
<comment type="caution">
    <text evidence="1">The sequence shown here is derived from an EMBL/GenBank/DDBJ whole genome shotgun (WGS) entry which is preliminary data.</text>
</comment>
<protein>
    <submittedName>
        <fullName evidence="1">Uncharacterized protein</fullName>
    </submittedName>
</protein>
<proteinExistence type="predicted"/>
<reference evidence="1 2" key="1">
    <citation type="journal article" date="2024" name="Dis. Aquat. Organ.">
        <title>Francisella sciaenopsi sp. nov. isolated from diseased red drum Sciaenops ocellatus in Florida, USA.</title>
        <authorList>
            <person name="Kawahara M."/>
            <person name="Cody T.T."/>
            <person name="Yanong R.P.E."/>
            <person name="Henderson E."/>
            <person name="Yazdi Z."/>
            <person name="Soto E."/>
        </authorList>
    </citation>
    <scope>NUCLEOTIDE SEQUENCE [LARGE SCALE GENOMIC DNA]</scope>
    <source>
        <strain evidence="1 2">R22-20-7</strain>
    </source>
</reference>